<evidence type="ECO:0000256" key="6">
    <source>
        <dbReference type="ARBA" id="ARBA00022807"/>
    </source>
</evidence>
<feature type="region of interest" description="Disordered" evidence="8">
    <location>
        <begin position="1077"/>
        <end position="1115"/>
    </location>
</feature>
<dbReference type="InterPro" id="IPR018200">
    <property type="entry name" value="USP_CS"/>
</dbReference>
<evidence type="ECO:0000313" key="10">
    <source>
        <dbReference type="EMBL" id="CAF1332011.1"/>
    </source>
</evidence>
<reference evidence="10" key="1">
    <citation type="submission" date="2021-02" db="EMBL/GenBank/DDBJ databases">
        <authorList>
            <person name="Nowell W R."/>
        </authorList>
    </citation>
    <scope>NUCLEOTIDE SEQUENCE</scope>
</reference>
<dbReference type="EC" id="3.4.19.12" evidence="2"/>
<dbReference type="PANTHER" id="PTHR43982">
    <property type="entry name" value="UBIQUITIN CARBOXYL-TERMINAL HYDROLASE"/>
    <property type="match status" value="1"/>
</dbReference>
<dbReference type="PROSITE" id="PS50235">
    <property type="entry name" value="USP_3"/>
    <property type="match status" value="1"/>
</dbReference>
<feature type="coiled-coil region" evidence="7">
    <location>
        <begin position="513"/>
        <end position="547"/>
    </location>
</feature>
<keyword evidence="6" id="KW-0788">Thiol protease</keyword>
<name>A0A815FZQ2_9BILA</name>
<feature type="domain" description="USP" evidence="9">
    <location>
        <begin position="166"/>
        <end position="623"/>
    </location>
</feature>
<feature type="compositionally biased region" description="Polar residues" evidence="8">
    <location>
        <begin position="1089"/>
        <end position="1100"/>
    </location>
</feature>
<accession>A0A815FZQ2</accession>
<dbReference type="AlphaFoldDB" id="A0A815FZQ2"/>
<dbReference type="SUPFAM" id="SSF54001">
    <property type="entry name" value="Cysteine proteinases"/>
    <property type="match status" value="1"/>
</dbReference>
<dbReference type="GO" id="GO:0061136">
    <property type="term" value="P:regulation of proteasomal protein catabolic process"/>
    <property type="evidence" value="ECO:0007669"/>
    <property type="project" value="TreeGrafter"/>
</dbReference>
<dbReference type="PROSITE" id="PS00972">
    <property type="entry name" value="USP_1"/>
    <property type="match status" value="1"/>
</dbReference>
<dbReference type="EMBL" id="CAJNOU010002563">
    <property type="protein sequence ID" value="CAF1332011.1"/>
    <property type="molecule type" value="Genomic_DNA"/>
</dbReference>
<dbReference type="PROSITE" id="PS00973">
    <property type="entry name" value="USP_2"/>
    <property type="match status" value="1"/>
</dbReference>
<evidence type="ECO:0000259" key="9">
    <source>
        <dbReference type="PROSITE" id="PS50235"/>
    </source>
</evidence>
<organism evidence="10 11">
    <name type="scientific">Rotaria sordida</name>
    <dbReference type="NCBI Taxonomy" id="392033"/>
    <lineage>
        <taxon>Eukaryota</taxon>
        <taxon>Metazoa</taxon>
        <taxon>Spiralia</taxon>
        <taxon>Gnathifera</taxon>
        <taxon>Rotifera</taxon>
        <taxon>Eurotatoria</taxon>
        <taxon>Bdelloidea</taxon>
        <taxon>Philodinida</taxon>
        <taxon>Philodinidae</taxon>
        <taxon>Rotaria</taxon>
    </lineage>
</organism>
<keyword evidence="4" id="KW-0833">Ubl conjugation pathway</keyword>
<dbReference type="Gene3D" id="3.90.70.10">
    <property type="entry name" value="Cysteine proteinases"/>
    <property type="match status" value="1"/>
</dbReference>
<comment type="catalytic activity">
    <reaction evidence="1">
        <text>Thiol-dependent hydrolysis of ester, thioester, amide, peptide and isopeptide bonds formed by the C-terminal Gly of ubiquitin (a 76-residue protein attached to proteins as an intracellular targeting signal).</text>
        <dbReference type="EC" id="3.4.19.12"/>
    </reaction>
</comment>
<keyword evidence="5" id="KW-0378">Hydrolase</keyword>
<dbReference type="Proteomes" id="UP000663889">
    <property type="component" value="Unassembled WGS sequence"/>
</dbReference>
<evidence type="ECO:0000256" key="5">
    <source>
        <dbReference type="ARBA" id="ARBA00022801"/>
    </source>
</evidence>
<keyword evidence="7" id="KW-0175">Coiled coil</keyword>
<sequence>MTVDTAAVPENKKTNPSITKRDRRDVIRQVREITGLDDNFINQTIEACKDSTGRYSLEQVINLLFDDNLRNNLQQSTNNNNNNNNQSHSNPNVPVQATAAALSPQTSDRNHGDTITDDVIEISPENDNQQAIDDDLERALQLSRETVEQIIDESDIAERKSFDEPAGLKNIGNTCWFSSIVQALYTLPYFRQLILNFTHSVINRELTESEKQAICFTEELRNLFILMLKSTRRSINPDRAIKKFKNTRKLCGVDFSHEDCSEFAIHLIDLVELAYETVGKNLMNIDNITISTNFINPINTFVTGEVIVERNEHNSIREALRQINIQMIDSSNLYDGLETLWLGSADESLSSQQAIVEQRWLTRLPPVLFICLNRYRFSQTTKQASKIITPFEFYPELYLDRYMLTNKNLILNKRNIARTLYAQLHELEDTLNSYLKYPCNNESFSLANAIRVVYEYATGCRLNPTLPKRNDSVSFDQTTTSNRSRQNSIIPIQRSHLSNEELQFIQNTLPTWLTEIEAKCANIREEIRRLKNELKQLYNESQLKQVLYTLHAVCVHEGSATLGHFWTYVYHIDRQKWYRYNDNEVTESKWSDVFEDAIGGQRTCNDREVPRVPSAYLLVYINAEQKSLSNDVYYELTPDLQRILDDDLTLLQQQIETIKLEQLYNDLKTICGRVEKSQLIHKVLNLPFFSGPNATFDSEIVRPVIDSTIRTLKTYETKILSIELNHLLQEIIEKEIKTYSPTTNIITSALPYHDYRLQHVLAYLSANRIDMIYRQRVIYDIIRLLPISNDDIRLKLFKLQATIICNDMKMSNDEVQEYQKILSDYKDFRSVIAAYLVGYQLMNDNKFDDAITYFCVACEYNLRLSKQCMLPMRAMDSYLLFKTRRLCFEYSETFDDAITYFCVACEYNLRLSKQCMLPMRAMDSYLLFKTRRLCFEKWNDVVLNRFKTIPDYRLDIMIHQFLPCLMQLKLSSEDDQAYITEIQRIWCLLLDKLEPNEHSIVLEEFLQRLLEQPVGQHYHSVSINKHQLIERYEETVRDLIHHNPSFFTHKNEQQSPVRSNRATNVIGSVQIPIVIHHHQQQQQRPIQQYRSNQRGSSPMQQGDDEQDSLPPSSSS</sequence>
<evidence type="ECO:0000256" key="1">
    <source>
        <dbReference type="ARBA" id="ARBA00000707"/>
    </source>
</evidence>
<evidence type="ECO:0000256" key="2">
    <source>
        <dbReference type="ARBA" id="ARBA00012759"/>
    </source>
</evidence>
<dbReference type="InterPro" id="IPR028889">
    <property type="entry name" value="USP"/>
</dbReference>
<evidence type="ECO:0000256" key="7">
    <source>
        <dbReference type="SAM" id="Coils"/>
    </source>
</evidence>
<keyword evidence="3" id="KW-0645">Protease</keyword>
<dbReference type="GO" id="GO:0016579">
    <property type="term" value="P:protein deubiquitination"/>
    <property type="evidence" value="ECO:0007669"/>
    <property type="project" value="InterPro"/>
</dbReference>
<dbReference type="InterPro" id="IPR001394">
    <property type="entry name" value="Peptidase_C19_UCH"/>
</dbReference>
<feature type="compositionally biased region" description="Low complexity" evidence="8">
    <location>
        <begin position="1077"/>
        <end position="1088"/>
    </location>
</feature>
<dbReference type="GO" id="GO:0070628">
    <property type="term" value="F:proteasome binding"/>
    <property type="evidence" value="ECO:0007669"/>
    <property type="project" value="TreeGrafter"/>
</dbReference>
<evidence type="ECO:0000256" key="4">
    <source>
        <dbReference type="ARBA" id="ARBA00022786"/>
    </source>
</evidence>
<proteinExistence type="predicted"/>
<evidence type="ECO:0000256" key="8">
    <source>
        <dbReference type="SAM" id="MobiDB-lite"/>
    </source>
</evidence>
<evidence type="ECO:0000256" key="3">
    <source>
        <dbReference type="ARBA" id="ARBA00022670"/>
    </source>
</evidence>
<dbReference type="PANTHER" id="PTHR43982:SF6">
    <property type="entry name" value="UBIQUITIN CARBOXYL-TERMINAL HYDROLASE 2-RELATED"/>
    <property type="match status" value="1"/>
</dbReference>
<dbReference type="GO" id="GO:0004843">
    <property type="term" value="F:cysteine-type deubiquitinase activity"/>
    <property type="evidence" value="ECO:0007669"/>
    <property type="project" value="UniProtKB-EC"/>
</dbReference>
<gene>
    <name evidence="10" type="ORF">SEV965_LOCUS27876</name>
</gene>
<evidence type="ECO:0000313" key="11">
    <source>
        <dbReference type="Proteomes" id="UP000663889"/>
    </source>
</evidence>
<dbReference type="InterPro" id="IPR044635">
    <property type="entry name" value="UBP14-like"/>
</dbReference>
<comment type="caution">
    <text evidence="10">The sequence shown here is derived from an EMBL/GenBank/DDBJ whole genome shotgun (WGS) entry which is preliminary data.</text>
</comment>
<dbReference type="GO" id="GO:0043161">
    <property type="term" value="P:proteasome-mediated ubiquitin-dependent protein catabolic process"/>
    <property type="evidence" value="ECO:0007669"/>
    <property type="project" value="InterPro"/>
</dbReference>
<feature type="region of interest" description="Disordered" evidence="8">
    <location>
        <begin position="72"/>
        <end position="92"/>
    </location>
</feature>
<protein>
    <recommendedName>
        <fullName evidence="2">ubiquitinyl hydrolase 1</fullName>
        <ecNumber evidence="2">3.4.19.12</ecNumber>
    </recommendedName>
</protein>
<dbReference type="InterPro" id="IPR038765">
    <property type="entry name" value="Papain-like_cys_pep_sf"/>
</dbReference>
<dbReference type="Pfam" id="PF00443">
    <property type="entry name" value="UCH"/>
    <property type="match status" value="1"/>
</dbReference>
<feature type="region of interest" description="Disordered" evidence="8">
    <location>
        <begin position="1"/>
        <end position="22"/>
    </location>
</feature>